<dbReference type="STRING" id="1121877.FEAC_14870"/>
<dbReference type="GO" id="GO:0004803">
    <property type="term" value="F:transposase activity"/>
    <property type="evidence" value="ECO:0007669"/>
    <property type="project" value="InterPro"/>
</dbReference>
<protein>
    <submittedName>
        <fullName evidence="2">Transposase DDE domain protein</fullName>
    </submittedName>
</protein>
<accession>A0A0D8FTW3</accession>
<reference evidence="2 3" key="1">
    <citation type="submission" date="2015-01" db="EMBL/GenBank/DDBJ databases">
        <title>Draft genome of the acidophilic iron oxidizer Ferrimicrobium acidiphilum strain T23.</title>
        <authorList>
            <person name="Poehlein A."/>
            <person name="Eisen S."/>
            <person name="Schloemann M."/>
            <person name="Johnson B.D."/>
            <person name="Daniel R."/>
            <person name="Muehling M."/>
        </authorList>
    </citation>
    <scope>NUCLEOTIDE SEQUENCE [LARGE SCALE GENOMIC DNA]</scope>
    <source>
        <strain evidence="2 3">T23</strain>
    </source>
</reference>
<dbReference type="GeneID" id="78372675"/>
<feature type="domain" description="Transposase IS4-like" evidence="1">
    <location>
        <begin position="225"/>
        <end position="540"/>
    </location>
</feature>
<dbReference type="NCBIfam" id="NF033559">
    <property type="entry name" value="transpos_IS1634"/>
    <property type="match status" value="1"/>
</dbReference>
<comment type="caution">
    <text evidence="2">The sequence shown here is derived from an EMBL/GenBank/DDBJ whole genome shotgun (WGS) entry which is preliminary data.</text>
</comment>
<dbReference type="GO" id="GO:0006313">
    <property type="term" value="P:DNA transposition"/>
    <property type="evidence" value="ECO:0007669"/>
    <property type="project" value="InterPro"/>
</dbReference>
<dbReference type="PANTHER" id="PTHR34614">
    <property type="match status" value="1"/>
</dbReference>
<dbReference type="PATRIC" id="fig|1121877.4.peg.1638"/>
<dbReference type="InterPro" id="IPR047654">
    <property type="entry name" value="IS1634_transpos"/>
</dbReference>
<evidence type="ECO:0000259" key="1">
    <source>
        <dbReference type="Pfam" id="PF01609"/>
    </source>
</evidence>
<dbReference type="InterPro" id="IPR002559">
    <property type="entry name" value="Transposase_11"/>
</dbReference>
<proteinExistence type="predicted"/>
<dbReference type="eggNOG" id="COG5421">
    <property type="taxonomic scope" value="Bacteria"/>
</dbReference>
<gene>
    <name evidence="2" type="ORF">FEAC_14870</name>
</gene>
<name>A0A0D8FTW3_9ACTN</name>
<evidence type="ECO:0000313" key="2">
    <source>
        <dbReference type="EMBL" id="KJE76700.1"/>
    </source>
</evidence>
<dbReference type="RefSeq" id="WP_052565958.1">
    <property type="nucleotide sequence ID" value="NZ_JXUW01000012.1"/>
</dbReference>
<dbReference type="Proteomes" id="UP000032336">
    <property type="component" value="Unassembled WGS sequence"/>
</dbReference>
<organism evidence="2 3">
    <name type="scientific">Ferrimicrobium acidiphilum DSM 19497</name>
    <dbReference type="NCBI Taxonomy" id="1121877"/>
    <lineage>
        <taxon>Bacteria</taxon>
        <taxon>Bacillati</taxon>
        <taxon>Actinomycetota</taxon>
        <taxon>Acidimicrobiia</taxon>
        <taxon>Acidimicrobiales</taxon>
        <taxon>Acidimicrobiaceae</taxon>
        <taxon>Ferrimicrobium</taxon>
    </lineage>
</organism>
<keyword evidence="3" id="KW-1185">Reference proteome</keyword>
<dbReference type="Pfam" id="PF01609">
    <property type="entry name" value="DDE_Tnp_1"/>
    <property type="match status" value="1"/>
</dbReference>
<dbReference type="GO" id="GO:0003677">
    <property type="term" value="F:DNA binding"/>
    <property type="evidence" value="ECO:0007669"/>
    <property type="project" value="InterPro"/>
</dbReference>
<dbReference type="PANTHER" id="PTHR34614:SF2">
    <property type="entry name" value="TRANSPOSASE IS4-LIKE DOMAIN-CONTAINING PROTEIN"/>
    <property type="match status" value="1"/>
</dbReference>
<dbReference type="AlphaFoldDB" id="A0A0D8FTW3"/>
<dbReference type="EMBL" id="JXUW01000012">
    <property type="protein sequence ID" value="KJE76700.1"/>
    <property type="molecule type" value="Genomic_DNA"/>
</dbReference>
<evidence type="ECO:0000313" key="3">
    <source>
        <dbReference type="Proteomes" id="UP000032336"/>
    </source>
</evidence>
<sequence length="623" mass="69663">MYIRSVDTKAKTGATYTKYQLVESYRTENGPRQKIILTLTDLDLEKPLWPALARVISDRLSGVESIFDEDPKIAHYADMVMTKLSVKSEITTSDSRRDSEADFERVDLNTAATTKVRSLGPELIGERFYDLLGCEEILANAGLPAKVLPIAKAVILARLIHPGSDLATYRWIRDNSSFVELAGIEIAKFTKDQVYEVADALYGVKDEIERALFRSSSTLFPTDETLFLFDLTNTYFEGNAKANTLAKYGHSKEKRYDCALVSLALVVDARGLPIYSEIYEGSVSEPRTLADVLAHLEELRGETLFAGVTPTIIMDRGIATADNVSLCIEKELNYVVIERANKASLYKEHFRSLEGFVEVTDANGSAVGLKKLQEGQTSVVLCSSVGRKNKETGIASQASTRFLADIERLKRSIARGAVVKTQLVSERIGRIKAKYPSVAGNYDFSLSYHEDHGKVIKRSRVDRVIDLTITEKPTKTGNDYLRGAYVIETSHNELTEAEIWNLYMTLTRVENTFRSLKNDLGLRPVYHQLATRTAAHLFISVLGYHLLSAIELTLRSNDDTRSWSTIKEQVSTHARTTMVLTSDEGIVNHIRVSSVPEPTQRKIYSLLGVRDPLKRTKTIATRL</sequence>